<protein>
    <submittedName>
        <fullName evidence="2">GyrI-like domain-containing protein</fullName>
    </submittedName>
    <submittedName>
        <fullName evidence="3">Transcriptional regulator</fullName>
    </submittedName>
</protein>
<dbReference type="Gene3D" id="3.20.80.10">
    <property type="entry name" value="Regulatory factor, effector binding domain"/>
    <property type="match status" value="1"/>
</dbReference>
<organism evidence="3 4">
    <name type="scientific">Saccharopolyspora thermophila</name>
    <dbReference type="NCBI Taxonomy" id="89367"/>
    <lineage>
        <taxon>Bacteria</taxon>
        <taxon>Bacillati</taxon>
        <taxon>Actinomycetota</taxon>
        <taxon>Actinomycetes</taxon>
        <taxon>Pseudonocardiales</taxon>
        <taxon>Pseudonocardiaceae</taxon>
        <taxon>Saccharopolyspora</taxon>
    </lineage>
</organism>
<dbReference type="EMBL" id="BMMT01000006">
    <property type="protein sequence ID" value="GGI84857.1"/>
    <property type="molecule type" value="Genomic_DNA"/>
</dbReference>
<dbReference type="Pfam" id="PF06445">
    <property type="entry name" value="GyrI-like"/>
    <property type="match status" value="1"/>
</dbReference>
<dbReference type="SUPFAM" id="SSF55136">
    <property type="entry name" value="Probable bacterial effector-binding domain"/>
    <property type="match status" value="1"/>
</dbReference>
<reference evidence="3 4" key="1">
    <citation type="journal article" date="2014" name="Int. J. Syst. Evol. Microbiol.">
        <title>Complete genome sequence of Corynebacterium casei LMG S-19264T (=DSM 44701T), isolated from a smear-ripened cheese.</title>
        <authorList>
            <consortium name="US DOE Joint Genome Institute (JGI-PGF)"/>
            <person name="Walter F."/>
            <person name="Albersmeier A."/>
            <person name="Kalinowski J."/>
            <person name="Ruckert C."/>
        </authorList>
    </citation>
    <scope>NUCLEOTIDE SEQUENCE [LARGE SCALE GENOMIC DNA]</scope>
    <source>
        <strain evidence="3 4">CGMCC 4.7206</strain>
    </source>
</reference>
<reference evidence="2" key="4">
    <citation type="submission" date="2023-12" db="EMBL/GenBank/DDBJ databases">
        <authorList>
            <person name="Sun Q."/>
            <person name="Inoue M."/>
        </authorList>
    </citation>
    <scope>NUCLEOTIDE SEQUENCE</scope>
    <source>
        <strain evidence="2">JCM 10664</strain>
    </source>
</reference>
<feature type="domain" description="AraC effector-binding" evidence="1">
    <location>
        <begin position="13"/>
        <end position="163"/>
    </location>
</feature>
<evidence type="ECO:0000313" key="4">
    <source>
        <dbReference type="Proteomes" id="UP000597989"/>
    </source>
</evidence>
<dbReference type="InterPro" id="IPR029442">
    <property type="entry name" value="GyrI-like"/>
</dbReference>
<dbReference type="InterPro" id="IPR011256">
    <property type="entry name" value="Reg_factor_effector_dom_sf"/>
</dbReference>
<name>A0A917JTD4_9PSEU</name>
<gene>
    <name evidence="2" type="ORF">GCM10009545_20250</name>
    <name evidence="3" type="ORF">GCM10011581_22500</name>
</gene>
<evidence type="ECO:0000313" key="3">
    <source>
        <dbReference type="EMBL" id="GGI84857.1"/>
    </source>
</evidence>
<dbReference type="AlphaFoldDB" id="A0A917JTD4"/>
<keyword evidence="5" id="KW-1185">Reference proteome</keyword>
<evidence type="ECO:0000313" key="5">
    <source>
        <dbReference type="Proteomes" id="UP001500220"/>
    </source>
</evidence>
<reference evidence="2 5" key="2">
    <citation type="journal article" date="2019" name="Int. J. Syst. Evol. Microbiol.">
        <title>The Global Catalogue of Microorganisms (GCM) 10K type strain sequencing project: providing services to taxonomists for standard genome sequencing and annotation.</title>
        <authorList>
            <consortium name="The Broad Institute Genomics Platform"/>
            <consortium name="The Broad Institute Genome Sequencing Center for Infectious Disease"/>
            <person name="Wu L."/>
            <person name="Ma J."/>
        </authorList>
    </citation>
    <scope>NUCLEOTIDE SEQUENCE [LARGE SCALE GENOMIC DNA]</scope>
    <source>
        <strain evidence="2 5">JCM 10664</strain>
    </source>
</reference>
<proteinExistence type="predicted"/>
<sequence length="164" mass="17763">MTNSASESRPDATEPVLMTIQPSITATIRRVISTTDLAQFFDTSFRTLQETISAQEIGIVGSAFCLYHGPVAKTVDLEVGFPTDRAIRHAGDASAGSLPGGRIARLMHCGGFDGLAASWARLNTWVHDQGLDAGTTRWEVYLTKPTPDMDPRDLRTELNLTLAS</sequence>
<evidence type="ECO:0000259" key="1">
    <source>
        <dbReference type="SMART" id="SM00871"/>
    </source>
</evidence>
<accession>A0A917JTD4</accession>
<dbReference type="EMBL" id="BAAAHC010000008">
    <property type="protein sequence ID" value="GAA0518130.1"/>
    <property type="molecule type" value="Genomic_DNA"/>
</dbReference>
<dbReference type="SMART" id="SM00871">
    <property type="entry name" value="AraC_E_bind"/>
    <property type="match status" value="1"/>
</dbReference>
<dbReference type="InterPro" id="IPR010499">
    <property type="entry name" value="AraC_E-bd"/>
</dbReference>
<dbReference type="Proteomes" id="UP001500220">
    <property type="component" value="Unassembled WGS sequence"/>
</dbReference>
<comment type="caution">
    <text evidence="3">The sequence shown here is derived from an EMBL/GenBank/DDBJ whole genome shotgun (WGS) entry which is preliminary data.</text>
</comment>
<evidence type="ECO:0000313" key="2">
    <source>
        <dbReference type="EMBL" id="GAA0518130.1"/>
    </source>
</evidence>
<reference evidence="3" key="3">
    <citation type="submission" date="2020-09" db="EMBL/GenBank/DDBJ databases">
        <authorList>
            <person name="Sun Q."/>
            <person name="Zhou Y."/>
        </authorList>
    </citation>
    <scope>NUCLEOTIDE SEQUENCE</scope>
    <source>
        <strain evidence="3">CGMCC 4.7206</strain>
    </source>
</reference>
<dbReference type="Proteomes" id="UP000597989">
    <property type="component" value="Unassembled WGS sequence"/>
</dbReference>